<keyword evidence="2" id="KW-1185">Reference proteome</keyword>
<evidence type="ECO:0000313" key="2">
    <source>
        <dbReference type="Proteomes" id="UP000809137"/>
    </source>
</evidence>
<dbReference type="InterPro" id="IPR019239">
    <property type="entry name" value="VapB_antitoxin"/>
</dbReference>
<proteinExistence type="predicted"/>
<dbReference type="RefSeq" id="WP_040113299.1">
    <property type="nucleotide sequence ID" value="NZ_JAFCXS010000015.1"/>
</dbReference>
<gene>
    <name evidence="1" type="ORF">JJB79_16380</name>
</gene>
<reference evidence="1 2" key="1">
    <citation type="submission" date="2021-01" db="EMBL/GenBank/DDBJ databases">
        <title>Complete genome sequence of Pantoea eucrina OB49, a heavy metal tolerant bacterium with PGPR potential isolated from wheat in Algeria.</title>
        <authorList>
            <person name="Lekired A."/>
            <person name="Ouzari I.H."/>
        </authorList>
    </citation>
    <scope>NUCLEOTIDE SEQUENCE [LARGE SCALE GENOMIC DNA]</scope>
    <source>
        <strain evidence="1 2">OB49</strain>
    </source>
</reference>
<dbReference type="EMBL" id="JAFCXS010000015">
    <property type="protein sequence ID" value="MBM0748969.1"/>
    <property type="molecule type" value="Genomic_DNA"/>
</dbReference>
<dbReference type="Pfam" id="PF09957">
    <property type="entry name" value="VapB_antitoxin"/>
    <property type="match status" value="1"/>
</dbReference>
<dbReference type="Proteomes" id="UP000809137">
    <property type="component" value="Unassembled WGS sequence"/>
</dbReference>
<evidence type="ECO:0000313" key="1">
    <source>
        <dbReference type="EMBL" id="MBM0748969.1"/>
    </source>
</evidence>
<accession>A0ABS1Z961</accession>
<organism evidence="1 2">
    <name type="scientific">Pantoea eucrina</name>
    <dbReference type="NCBI Taxonomy" id="472693"/>
    <lineage>
        <taxon>Bacteria</taxon>
        <taxon>Pseudomonadati</taxon>
        <taxon>Pseudomonadota</taxon>
        <taxon>Gammaproteobacteria</taxon>
        <taxon>Enterobacterales</taxon>
        <taxon>Erwiniaceae</taxon>
        <taxon>Pantoea</taxon>
    </lineage>
</organism>
<sequence>MKVTVNIDDELYAQALELGKPGMGEADILNEALKTFIRVQAAKKLSELGGAAPDMASIQRHQHRD</sequence>
<name>A0ABS1Z961_9GAMM</name>
<protein>
    <submittedName>
        <fullName evidence="1">Type II toxin-antitoxin system VapB family antitoxin</fullName>
    </submittedName>
</protein>
<comment type="caution">
    <text evidence="1">The sequence shown here is derived from an EMBL/GenBank/DDBJ whole genome shotgun (WGS) entry which is preliminary data.</text>
</comment>